<evidence type="ECO:0000256" key="4">
    <source>
        <dbReference type="ARBA" id="ARBA00022692"/>
    </source>
</evidence>
<comment type="similarity">
    <text evidence="2">Belongs to the major facilitator superfamily.</text>
</comment>
<dbReference type="Pfam" id="PF07690">
    <property type="entry name" value="MFS_1"/>
    <property type="match status" value="1"/>
</dbReference>
<dbReference type="Proteomes" id="UP000324022">
    <property type="component" value="Unassembled WGS sequence"/>
</dbReference>
<keyword evidence="4 8" id="KW-0812">Transmembrane</keyword>
<feature type="transmembrane region" description="Helical" evidence="8">
    <location>
        <begin position="393"/>
        <end position="410"/>
    </location>
</feature>
<evidence type="ECO:0000313" key="9">
    <source>
        <dbReference type="EMBL" id="SPO29982.1"/>
    </source>
</evidence>
<feature type="transmembrane region" description="Helical" evidence="8">
    <location>
        <begin position="416"/>
        <end position="437"/>
    </location>
</feature>
<feature type="transmembrane region" description="Helical" evidence="8">
    <location>
        <begin position="210"/>
        <end position="233"/>
    </location>
</feature>
<keyword evidence="3" id="KW-0813">Transport</keyword>
<dbReference type="AlphaFoldDB" id="A0A5C3EHU8"/>
<name>A0A5C3EHU8_9BASI</name>
<feature type="transmembrane region" description="Helical" evidence="8">
    <location>
        <begin position="326"/>
        <end position="347"/>
    </location>
</feature>
<dbReference type="Gene3D" id="1.20.1250.20">
    <property type="entry name" value="MFS general substrate transporter like domains"/>
    <property type="match status" value="2"/>
</dbReference>
<dbReference type="InterPro" id="IPR051788">
    <property type="entry name" value="MFS_Transporter"/>
</dbReference>
<evidence type="ECO:0000256" key="8">
    <source>
        <dbReference type="SAM" id="Phobius"/>
    </source>
</evidence>
<evidence type="ECO:0000256" key="5">
    <source>
        <dbReference type="ARBA" id="ARBA00022989"/>
    </source>
</evidence>
<feature type="region of interest" description="Disordered" evidence="7">
    <location>
        <begin position="1"/>
        <end position="29"/>
    </location>
</feature>
<feature type="transmembrane region" description="Helical" evidence="8">
    <location>
        <begin position="367"/>
        <end position="386"/>
    </location>
</feature>
<dbReference type="FunFam" id="1.20.1250.20:FF:000286">
    <property type="entry name" value="MFS efflux transporter"/>
    <property type="match status" value="1"/>
</dbReference>
<feature type="transmembrane region" description="Helical" evidence="8">
    <location>
        <begin position="482"/>
        <end position="501"/>
    </location>
</feature>
<comment type="subcellular location">
    <subcellularLocation>
        <location evidence="1">Endomembrane system</location>
        <topology evidence="1">Multi-pass membrane protein</topology>
    </subcellularLocation>
</comment>
<dbReference type="GO" id="GO:0022857">
    <property type="term" value="F:transmembrane transporter activity"/>
    <property type="evidence" value="ECO:0007669"/>
    <property type="project" value="InterPro"/>
</dbReference>
<evidence type="ECO:0000256" key="7">
    <source>
        <dbReference type="SAM" id="MobiDB-lite"/>
    </source>
</evidence>
<feature type="transmembrane region" description="Helical" evidence="8">
    <location>
        <begin position="146"/>
        <end position="168"/>
    </location>
</feature>
<dbReference type="InterPro" id="IPR036259">
    <property type="entry name" value="MFS_trans_sf"/>
</dbReference>
<dbReference type="InterPro" id="IPR011701">
    <property type="entry name" value="MFS"/>
</dbReference>
<keyword evidence="6 8" id="KW-0472">Membrane</keyword>
<feature type="region of interest" description="Disordered" evidence="7">
    <location>
        <begin position="266"/>
        <end position="304"/>
    </location>
</feature>
<dbReference type="GO" id="GO:0012505">
    <property type="term" value="C:endomembrane system"/>
    <property type="evidence" value="ECO:0007669"/>
    <property type="project" value="UniProtKB-SubCell"/>
</dbReference>
<keyword evidence="5 8" id="KW-1133">Transmembrane helix</keyword>
<proteinExistence type="inferred from homology"/>
<sequence>MSLRDASIDAQSSSAPRSRPASALRSRTGGVVRHAVKSIAHFAGQGDPNSKTMFLKECSLYTCFLLAGFVDATPGALLPAIREHWHLSFVLVSMLFVGTFVGCIIAATFVSPVMDRFGFGKMISGAAALGLVFPIVFLTMPPFPVLIVGMIFSGMSTSTLDALVNVWISQRPKANVRLSLAHFLYGVGALTSPLAAIPFLHLHFGRGGVGFQYFFCVSLGLATVVLTLVTVAFRLQRDEHVEGPAADNRDSNTSVELQTLAMSTAQDVKDKDSTLPTTPTPAGDKALDFMPTTSQAPGSEMHPVPAPTNSQTGLYKLKAVVRQPKVVLLALFAFTYVGSEVTVGGWTSSYLQLVRNQEADANALVSGFWAGIAFGRILLIPVTAWLGDELANVVYLLCAVGLQLLVWLVPNIIANAVALALLGVFMGPAFVLMIRVCERTVRPRGHLTAAISFISSFSAAGMALIPFLVGVISQKAPQGIKILPPMLVALLAVQVLLWIAVNKDYFVKRFIKREGRSNSQHDVDRLD</sequence>
<evidence type="ECO:0000256" key="6">
    <source>
        <dbReference type="ARBA" id="ARBA00023136"/>
    </source>
</evidence>
<feature type="transmembrane region" description="Helical" evidence="8">
    <location>
        <begin position="87"/>
        <end position="110"/>
    </location>
</feature>
<feature type="compositionally biased region" description="Low complexity" evidence="7">
    <location>
        <begin position="10"/>
        <end position="27"/>
    </location>
</feature>
<evidence type="ECO:0000256" key="2">
    <source>
        <dbReference type="ARBA" id="ARBA00008335"/>
    </source>
</evidence>
<evidence type="ECO:0000313" key="10">
    <source>
        <dbReference type="Proteomes" id="UP000324022"/>
    </source>
</evidence>
<reference evidence="9 10" key="1">
    <citation type="submission" date="2018-03" db="EMBL/GenBank/DDBJ databases">
        <authorList>
            <person name="Guldener U."/>
        </authorList>
    </citation>
    <scope>NUCLEOTIDE SEQUENCE [LARGE SCALE GENOMIC DNA]</scope>
    <source>
        <strain evidence="9 10">NBRC100155</strain>
    </source>
</reference>
<keyword evidence="10" id="KW-1185">Reference proteome</keyword>
<feature type="transmembrane region" description="Helical" evidence="8">
    <location>
        <begin position="180"/>
        <end position="204"/>
    </location>
</feature>
<dbReference type="OrthoDB" id="413079at2759"/>
<dbReference type="EMBL" id="OOIN01000030">
    <property type="protein sequence ID" value="SPO29982.1"/>
    <property type="molecule type" value="Genomic_DNA"/>
</dbReference>
<protein>
    <recommendedName>
        <fullName evidence="11">Major facilitator superfamily (MFS) profile domain-containing protein</fullName>
    </recommendedName>
</protein>
<feature type="transmembrane region" description="Helical" evidence="8">
    <location>
        <begin position="449"/>
        <end position="470"/>
    </location>
</feature>
<feature type="transmembrane region" description="Helical" evidence="8">
    <location>
        <begin position="122"/>
        <end position="140"/>
    </location>
</feature>
<feature type="transmembrane region" description="Helical" evidence="8">
    <location>
        <begin position="60"/>
        <end position="81"/>
    </location>
</feature>
<evidence type="ECO:0008006" key="11">
    <source>
        <dbReference type="Google" id="ProtNLM"/>
    </source>
</evidence>
<gene>
    <name evidence="9" type="ORF">UTRI_06285_B</name>
</gene>
<evidence type="ECO:0000256" key="1">
    <source>
        <dbReference type="ARBA" id="ARBA00004127"/>
    </source>
</evidence>
<accession>A0A5C3EHU8</accession>
<dbReference type="SUPFAM" id="SSF103473">
    <property type="entry name" value="MFS general substrate transporter"/>
    <property type="match status" value="1"/>
</dbReference>
<evidence type="ECO:0000256" key="3">
    <source>
        <dbReference type="ARBA" id="ARBA00022448"/>
    </source>
</evidence>
<dbReference type="PANTHER" id="PTHR23514">
    <property type="entry name" value="BYPASS OF STOP CODON PROTEIN 6"/>
    <property type="match status" value="1"/>
</dbReference>
<dbReference type="GO" id="GO:0016020">
    <property type="term" value="C:membrane"/>
    <property type="evidence" value="ECO:0007669"/>
    <property type="project" value="TreeGrafter"/>
</dbReference>
<organism evidence="9 10">
    <name type="scientific">Ustilago trichophora</name>
    <dbReference type="NCBI Taxonomy" id="86804"/>
    <lineage>
        <taxon>Eukaryota</taxon>
        <taxon>Fungi</taxon>
        <taxon>Dikarya</taxon>
        <taxon>Basidiomycota</taxon>
        <taxon>Ustilaginomycotina</taxon>
        <taxon>Ustilaginomycetes</taxon>
        <taxon>Ustilaginales</taxon>
        <taxon>Ustilaginaceae</taxon>
        <taxon>Ustilago</taxon>
    </lineage>
</organism>
<dbReference type="PANTHER" id="PTHR23514:SF3">
    <property type="entry name" value="BYPASS OF STOP CODON PROTEIN 6"/>
    <property type="match status" value="1"/>
</dbReference>